<feature type="active site" description="Proton acceptor" evidence="11">
    <location>
        <position position="185"/>
    </location>
</feature>
<dbReference type="InterPro" id="IPR051678">
    <property type="entry name" value="AGP_Transferase"/>
</dbReference>
<organism evidence="14">
    <name type="scientific">Xenorhabdus bovienii str. feltiae Moldova</name>
    <dbReference type="NCBI Taxonomy" id="1398200"/>
    <lineage>
        <taxon>Bacteria</taxon>
        <taxon>Pseudomonadati</taxon>
        <taxon>Pseudomonadota</taxon>
        <taxon>Gammaproteobacteria</taxon>
        <taxon>Enterobacterales</taxon>
        <taxon>Morganellaceae</taxon>
        <taxon>Xenorhabdus</taxon>
    </lineage>
</organism>
<dbReference type="GO" id="GO:0046677">
    <property type="term" value="P:response to antibiotic"/>
    <property type="evidence" value="ECO:0007669"/>
    <property type="project" value="UniProtKB-KW"/>
</dbReference>
<keyword evidence="8 10" id="KW-0046">Antibiotic resistance</keyword>
<evidence type="ECO:0000259" key="13">
    <source>
        <dbReference type="Pfam" id="PF01636"/>
    </source>
</evidence>
<feature type="binding site" evidence="12">
    <location>
        <position position="203"/>
    </location>
    <ligand>
        <name>Mg(2+)</name>
        <dbReference type="ChEBI" id="CHEBI:18420"/>
    </ligand>
</feature>
<dbReference type="GO" id="GO:0008910">
    <property type="term" value="F:kanamycin kinase activity"/>
    <property type="evidence" value="ECO:0007669"/>
    <property type="project" value="UniProtKB-EC"/>
</dbReference>
<dbReference type="InterPro" id="IPR002575">
    <property type="entry name" value="Aminoglycoside_PTrfase"/>
</dbReference>
<comment type="catalytic activity">
    <reaction evidence="9">
        <text>kanamycin A + ATP = kanamycin 3'-phosphate + ADP + H(+)</text>
        <dbReference type="Rhea" id="RHEA:24256"/>
        <dbReference type="ChEBI" id="CHEBI:15378"/>
        <dbReference type="ChEBI" id="CHEBI:30616"/>
        <dbReference type="ChEBI" id="CHEBI:57909"/>
        <dbReference type="ChEBI" id="CHEBI:58214"/>
        <dbReference type="ChEBI" id="CHEBI:456216"/>
        <dbReference type="EC" id="2.7.1.95"/>
    </reaction>
</comment>
<dbReference type="AlphaFoldDB" id="A0A077NIR1"/>
<dbReference type="EMBL" id="CBSV010000166">
    <property type="protein sequence ID" value="CDH02072.1"/>
    <property type="molecule type" value="Genomic_DNA"/>
</dbReference>
<dbReference type="InterPro" id="IPR011009">
    <property type="entry name" value="Kinase-like_dom_sf"/>
</dbReference>
<dbReference type="Pfam" id="PF01636">
    <property type="entry name" value="APH"/>
    <property type="match status" value="1"/>
</dbReference>
<feature type="binding site" evidence="12">
    <location>
        <position position="190"/>
    </location>
    <ligand>
        <name>Mg(2+)</name>
        <dbReference type="ChEBI" id="CHEBI:18420"/>
    </ligand>
</feature>
<dbReference type="Gene3D" id="3.90.1200.10">
    <property type="match status" value="1"/>
</dbReference>
<dbReference type="GO" id="GO:0005524">
    <property type="term" value="F:ATP binding"/>
    <property type="evidence" value="ECO:0007669"/>
    <property type="project" value="UniProtKB-KW"/>
</dbReference>
<keyword evidence="5 10" id="KW-0547">Nucleotide-binding</keyword>
<protein>
    <recommendedName>
        <fullName evidence="3">Aminoglycoside 3'-phosphotransferase</fullName>
        <ecNumber evidence="2">2.7.1.95</ecNumber>
    </recommendedName>
</protein>
<dbReference type="CDD" id="cd05150">
    <property type="entry name" value="APH"/>
    <property type="match status" value="1"/>
</dbReference>
<dbReference type="SUPFAM" id="SSF56112">
    <property type="entry name" value="Protein kinase-like (PK-like)"/>
    <property type="match status" value="1"/>
</dbReference>
<proteinExistence type="inferred from homology"/>
<keyword evidence="4 10" id="KW-0808">Transferase</keyword>
<comment type="similarity">
    <text evidence="1 10">Belongs to the aminoglycoside phosphotransferase family.</text>
</comment>
<keyword evidence="12" id="KW-0460">Magnesium</keyword>
<dbReference type="NCBIfam" id="NF033068">
    <property type="entry name" value="APH_3p"/>
    <property type="match status" value="1"/>
</dbReference>
<accession>A0A077NIR1</accession>
<dbReference type="InterPro" id="IPR024165">
    <property type="entry name" value="Kan/Strep_kinase"/>
</dbReference>
<dbReference type="PANTHER" id="PTHR21310">
    <property type="entry name" value="AMINOGLYCOSIDE PHOSPHOTRANSFERASE-RELATED-RELATED"/>
    <property type="match status" value="1"/>
</dbReference>
<feature type="domain" description="Aminoglycoside phosphotransferase" evidence="13">
    <location>
        <begin position="30"/>
        <end position="243"/>
    </location>
</feature>
<dbReference type="GO" id="GO:0046872">
    <property type="term" value="F:metal ion binding"/>
    <property type="evidence" value="ECO:0007669"/>
    <property type="project" value="UniProtKB-KW"/>
</dbReference>
<evidence type="ECO:0000256" key="6">
    <source>
        <dbReference type="ARBA" id="ARBA00022777"/>
    </source>
</evidence>
<evidence type="ECO:0000313" key="14">
    <source>
        <dbReference type="EMBL" id="CDH02072.1"/>
    </source>
</evidence>
<dbReference type="RefSeq" id="WP_051863127.1">
    <property type="nucleotide sequence ID" value="NZ_CAWLWD010000208.1"/>
</dbReference>
<evidence type="ECO:0000256" key="5">
    <source>
        <dbReference type="ARBA" id="ARBA00022741"/>
    </source>
</evidence>
<evidence type="ECO:0000256" key="10">
    <source>
        <dbReference type="PIRNR" id="PIRNR000706"/>
    </source>
</evidence>
<keyword evidence="6 10" id="KW-0418">Kinase</keyword>
<sequence>MPLKLPPVVTRFIDGSLLIRDDIGESPCEVYSFNRGNDRFFVKVSPAIYAPTTFSVLREARILKWLDERLNVPEVVVVAQNEDCECMITRCIPGKPLYALIDAQRSVTELFSEALRQVQTVPISECPFDASISFRLQELEYLLVNNLTADDYDLKRWPKLILPEDVLEHLHTTKPTEELVFTHGDLGDSNIFVDSHDELYFIDFGRGGFADRWMDIAFIHRNLREEVSDTVATDFITSLKQPDNPTKREYYELLDELF</sequence>
<evidence type="ECO:0000256" key="12">
    <source>
        <dbReference type="PIRSR" id="PIRSR000706-2"/>
    </source>
</evidence>
<evidence type="ECO:0000256" key="8">
    <source>
        <dbReference type="ARBA" id="ARBA00023251"/>
    </source>
</evidence>
<keyword evidence="7 10" id="KW-0067">ATP-binding</keyword>
<comment type="caution">
    <text evidence="14">The sequence shown here is derived from an EMBL/GenBank/DDBJ whole genome shotgun (WGS) entry which is preliminary data.</text>
</comment>
<dbReference type="Proteomes" id="UP000028487">
    <property type="component" value="Unassembled WGS sequence"/>
</dbReference>
<evidence type="ECO:0000256" key="1">
    <source>
        <dbReference type="ARBA" id="ARBA00006219"/>
    </source>
</evidence>
<name>A0A077NIR1_XENBV</name>
<evidence type="ECO:0000256" key="3">
    <source>
        <dbReference type="ARBA" id="ARBA00017903"/>
    </source>
</evidence>
<dbReference type="HOGENOM" id="CLU_073027_3_0_6"/>
<reference evidence="14" key="1">
    <citation type="submission" date="2013-07" db="EMBL/GenBank/DDBJ databases">
        <title>Sub-species coevolution in mutualistic symbiosis.</title>
        <authorList>
            <person name="Murfin K."/>
            <person name="Klassen J."/>
            <person name="Lee M."/>
            <person name="Forst S."/>
            <person name="Stock P."/>
            <person name="Goodrich-Blair H."/>
        </authorList>
    </citation>
    <scope>NUCLEOTIDE SEQUENCE [LARGE SCALE GENOMIC DNA]</scope>
    <source>
        <strain evidence="14">Feltiae Moldova</strain>
    </source>
</reference>
<gene>
    <name evidence="14" type="primary">aphA</name>
    <name evidence="14" type="ORF">XBFM1_2480005</name>
</gene>
<dbReference type="PIRSF" id="PIRSF000706">
    <property type="entry name" value="Kanamycin_kin"/>
    <property type="match status" value="1"/>
</dbReference>
<evidence type="ECO:0000256" key="7">
    <source>
        <dbReference type="ARBA" id="ARBA00022840"/>
    </source>
</evidence>
<evidence type="ECO:0000256" key="9">
    <source>
        <dbReference type="ARBA" id="ARBA00048925"/>
    </source>
</evidence>
<dbReference type="PANTHER" id="PTHR21310:SF41">
    <property type="entry name" value="3'-PHOSPHOTRANSFERASE, PUTATIVE-RELATED"/>
    <property type="match status" value="1"/>
</dbReference>
<keyword evidence="12" id="KW-0479">Metal-binding</keyword>
<evidence type="ECO:0000256" key="4">
    <source>
        <dbReference type="ARBA" id="ARBA00022679"/>
    </source>
</evidence>
<evidence type="ECO:0000256" key="11">
    <source>
        <dbReference type="PIRSR" id="PIRSR000706-1"/>
    </source>
</evidence>
<dbReference type="Gene3D" id="3.30.200.20">
    <property type="entry name" value="Phosphorylase Kinase, domain 1"/>
    <property type="match status" value="1"/>
</dbReference>
<dbReference type="EC" id="2.7.1.95" evidence="2"/>
<evidence type="ECO:0000256" key="2">
    <source>
        <dbReference type="ARBA" id="ARBA00012193"/>
    </source>
</evidence>